<dbReference type="Proteomes" id="UP000256964">
    <property type="component" value="Unassembled WGS sequence"/>
</dbReference>
<feature type="binding site" evidence="10">
    <location>
        <position position="104"/>
    </location>
    <ligand>
        <name>ATP</name>
        <dbReference type="ChEBI" id="CHEBI:30616"/>
    </ligand>
</feature>
<accession>A0A371CR06</accession>
<dbReference type="OrthoDB" id="25029at2759"/>
<dbReference type="InterPro" id="IPR013791">
    <property type="entry name" value="RNA3'-term_phos_cycl_insert"/>
</dbReference>
<dbReference type="InterPro" id="IPR000228">
    <property type="entry name" value="RNA3'_term_phos_cyc"/>
</dbReference>
<dbReference type="FunFam" id="3.30.360.20:FF:000002">
    <property type="entry name" value="RNA terminal phosphate cyclase-like 1"/>
    <property type="match status" value="1"/>
</dbReference>
<comment type="catalytic activity">
    <reaction evidence="6">
        <text>a 3'-end 3'-phospho-ribonucleotide-RNA + ATP = a 3'-end 2',3'-cyclophospho-ribonucleotide-RNA + AMP + diphosphate</text>
        <dbReference type="Rhea" id="RHEA:23976"/>
        <dbReference type="Rhea" id="RHEA-COMP:10463"/>
        <dbReference type="Rhea" id="RHEA-COMP:10464"/>
        <dbReference type="ChEBI" id="CHEBI:30616"/>
        <dbReference type="ChEBI" id="CHEBI:33019"/>
        <dbReference type="ChEBI" id="CHEBI:83062"/>
        <dbReference type="ChEBI" id="CHEBI:83064"/>
        <dbReference type="ChEBI" id="CHEBI:456215"/>
        <dbReference type="EC" id="6.5.1.4"/>
    </reaction>
</comment>
<keyword evidence="14" id="KW-1185">Reference proteome</keyword>
<dbReference type="InterPro" id="IPR037136">
    <property type="entry name" value="RNA3'_phos_cyclase_dom_sf"/>
</dbReference>
<comment type="function">
    <text evidence="8">Catalyzes the conversion of 3'-phosphate to a 2',3'-cyclic phosphodiester at the end of RNA. The mechanism of action of the enzyme occurs in 3 steps: (A) adenylation of the enzyme by ATP; (B) transfer of adenylate to an RNA-N3'P to produce RNA-N3'PP5'A; (C) and attack of the adjacent 2'-hydroxyl on the 3'-phosphorus in the diester linkage to produce the cyclic end product. Likely functions in some aspects of cellular RNA processing. Function plays an important role in regulating axon regeneration by inhibiting central nervous system (CNS) axon regeneration following optic nerve injury.</text>
</comment>
<dbReference type="PANTHER" id="PTHR11096:SF0">
    <property type="entry name" value="RNA 3'-TERMINAL PHOSPHATE CYCLASE"/>
    <property type="match status" value="1"/>
</dbReference>
<dbReference type="GO" id="GO:0005524">
    <property type="term" value="F:ATP binding"/>
    <property type="evidence" value="ECO:0007669"/>
    <property type="project" value="UniProtKB-KW"/>
</dbReference>
<dbReference type="SUPFAM" id="SSF55205">
    <property type="entry name" value="EPT/RTPC-like"/>
    <property type="match status" value="2"/>
</dbReference>
<evidence type="ECO:0000256" key="9">
    <source>
        <dbReference type="PIRSR" id="PIRSR005378-1"/>
    </source>
</evidence>
<gene>
    <name evidence="13" type="ORF">OH76DRAFT_1488474</name>
</gene>
<dbReference type="InterPro" id="IPR036553">
    <property type="entry name" value="RPTC_insert"/>
</dbReference>
<dbReference type="GO" id="GO:0005634">
    <property type="term" value="C:nucleus"/>
    <property type="evidence" value="ECO:0007669"/>
    <property type="project" value="TreeGrafter"/>
</dbReference>
<keyword evidence="10" id="KW-0067">ATP-binding</keyword>
<keyword evidence="4" id="KW-0436">Ligase</keyword>
<reference evidence="13 14" key="1">
    <citation type="journal article" date="2018" name="Biotechnol. Biofuels">
        <title>Integrative visual omics of the white-rot fungus Polyporus brumalis exposes the biotechnological potential of its oxidative enzymes for delignifying raw plant biomass.</title>
        <authorList>
            <person name="Miyauchi S."/>
            <person name="Rancon A."/>
            <person name="Drula E."/>
            <person name="Hage H."/>
            <person name="Chaduli D."/>
            <person name="Favel A."/>
            <person name="Grisel S."/>
            <person name="Henrissat B."/>
            <person name="Herpoel-Gimbert I."/>
            <person name="Ruiz-Duenas F.J."/>
            <person name="Chevret D."/>
            <person name="Hainaut M."/>
            <person name="Lin J."/>
            <person name="Wang M."/>
            <person name="Pangilinan J."/>
            <person name="Lipzen A."/>
            <person name="Lesage-Meessen L."/>
            <person name="Navarro D."/>
            <person name="Riley R."/>
            <person name="Grigoriev I.V."/>
            <person name="Zhou S."/>
            <person name="Raouche S."/>
            <person name="Rosso M.N."/>
        </authorList>
    </citation>
    <scope>NUCLEOTIDE SEQUENCE [LARGE SCALE GENOMIC DNA]</scope>
    <source>
        <strain evidence="13 14">BRFM 1820</strain>
    </source>
</reference>
<dbReference type="PROSITE" id="PS01287">
    <property type="entry name" value="RTC"/>
    <property type="match status" value="1"/>
</dbReference>
<dbReference type="InterPro" id="IPR017770">
    <property type="entry name" value="RNA3'_term_phos_cyc_type_1"/>
</dbReference>
<organism evidence="13 14">
    <name type="scientific">Lentinus brumalis</name>
    <dbReference type="NCBI Taxonomy" id="2498619"/>
    <lineage>
        <taxon>Eukaryota</taxon>
        <taxon>Fungi</taxon>
        <taxon>Dikarya</taxon>
        <taxon>Basidiomycota</taxon>
        <taxon>Agaricomycotina</taxon>
        <taxon>Agaricomycetes</taxon>
        <taxon>Polyporales</taxon>
        <taxon>Polyporaceae</taxon>
        <taxon>Lentinus</taxon>
    </lineage>
</organism>
<dbReference type="EMBL" id="KZ857479">
    <property type="protein sequence ID" value="RDX42677.1"/>
    <property type="molecule type" value="Genomic_DNA"/>
</dbReference>
<dbReference type="HAMAP" id="MF_00200">
    <property type="entry name" value="RTC"/>
    <property type="match status" value="1"/>
</dbReference>
<dbReference type="Gene3D" id="3.65.10.20">
    <property type="entry name" value="RNA 3'-terminal phosphate cyclase domain"/>
    <property type="match status" value="1"/>
</dbReference>
<evidence type="ECO:0000256" key="1">
    <source>
        <dbReference type="ARBA" id="ARBA00009206"/>
    </source>
</evidence>
<dbReference type="Pfam" id="PF01137">
    <property type="entry name" value="RTC"/>
    <property type="match status" value="1"/>
</dbReference>
<dbReference type="NCBIfam" id="TIGR03399">
    <property type="entry name" value="RNA_3prim_cycl"/>
    <property type="match status" value="1"/>
</dbReference>
<evidence type="ECO:0000256" key="2">
    <source>
        <dbReference type="ARBA" id="ARBA00012725"/>
    </source>
</evidence>
<dbReference type="InterPro" id="IPR020719">
    <property type="entry name" value="RNA3'_term_phos_cycl-like_CS"/>
</dbReference>
<dbReference type="InterPro" id="IPR023797">
    <property type="entry name" value="RNA3'_phos_cyclase_dom"/>
</dbReference>
<dbReference type="Gene3D" id="3.30.360.20">
    <property type="entry name" value="RNA 3'-terminal phosphate cyclase, insert domain"/>
    <property type="match status" value="1"/>
</dbReference>
<evidence type="ECO:0000256" key="6">
    <source>
        <dbReference type="ARBA" id="ARBA00024481"/>
    </source>
</evidence>
<dbReference type="AlphaFoldDB" id="A0A371CR06"/>
<feature type="domain" description="RNA 3'-terminal phosphate cyclase insert" evidence="12">
    <location>
        <begin position="189"/>
        <end position="290"/>
    </location>
</feature>
<evidence type="ECO:0000256" key="3">
    <source>
        <dbReference type="ARBA" id="ARBA00021428"/>
    </source>
</evidence>
<evidence type="ECO:0000313" key="14">
    <source>
        <dbReference type="Proteomes" id="UP000256964"/>
    </source>
</evidence>
<evidence type="ECO:0000256" key="4">
    <source>
        <dbReference type="ARBA" id="ARBA00022598"/>
    </source>
</evidence>
<protein>
    <recommendedName>
        <fullName evidence="3">RNA 3'-terminal phosphate cyclase</fullName>
        <ecNumber evidence="2">6.5.1.4</ecNumber>
    </recommendedName>
    <alternativeName>
        <fullName evidence="7">RNA terminal phosphate cyclase domain-containing protein 1</fullName>
    </alternativeName>
</protein>
<evidence type="ECO:0000256" key="10">
    <source>
        <dbReference type="PIRSR" id="PIRSR005378-2"/>
    </source>
</evidence>
<sequence>MDTLELDGSTLEGGGQLLRIAVALSALLSRPISINNIRGKRKPPGLKYQHAAGLRLVAEVCAARLDGCNTGSTTIELVPQSPQVTSRTYSADPGTAGSIALLLQVSLPSLLFSPSPGAPSTLVLRGGTNAAQAPQIDHMQHVFLPFLRRHLGLEPTLEIVKRGYFPKGGGEVHVSIPAVRGPLPAVTLVERGKVKAVRGRSYAAGLPKSLADAMCAAATEVLVESGVDAELIQIDAVREKPGDAVGSGSGIVLWAETEDGCIFGGSALGRKGVDPARVGKEAGGELVGNIAHGGCVDEHMQDQMIIFLALAQGHSTVKTGPLTLHTRTAMWVAEQLTEAKFRVQETEDGAVIECDGIGYVPTSRAVCSQS</sequence>
<dbReference type="GO" id="GO:0006396">
    <property type="term" value="P:RNA processing"/>
    <property type="evidence" value="ECO:0007669"/>
    <property type="project" value="InterPro"/>
</dbReference>
<dbReference type="SUPFAM" id="SSF52913">
    <property type="entry name" value="RNA 3'-terminal phosphate cyclase, RPTC, insert domain"/>
    <property type="match status" value="1"/>
</dbReference>
<proteinExistence type="inferred from homology"/>
<feature type="active site" description="Tele-AMP-histidine intermediate" evidence="9">
    <location>
        <position position="325"/>
    </location>
</feature>
<dbReference type="EC" id="6.5.1.4" evidence="2"/>
<dbReference type="PIRSF" id="PIRSF005378">
    <property type="entry name" value="RNA3'_term_phos_cycl_euk"/>
    <property type="match status" value="1"/>
</dbReference>
<evidence type="ECO:0000256" key="8">
    <source>
        <dbReference type="ARBA" id="ARBA00045867"/>
    </source>
</evidence>
<comment type="similarity">
    <text evidence="1">Belongs to the RNA 3'-terminal cyclase family. Type 1 subfamily.</text>
</comment>
<evidence type="ECO:0000313" key="13">
    <source>
        <dbReference type="EMBL" id="RDX42677.1"/>
    </source>
</evidence>
<dbReference type="GO" id="GO:0003963">
    <property type="term" value="F:RNA-3'-phosphate cyclase activity"/>
    <property type="evidence" value="ECO:0007669"/>
    <property type="project" value="UniProtKB-EC"/>
</dbReference>
<keyword evidence="5 10" id="KW-0547">Nucleotide-binding</keyword>
<dbReference type="STRING" id="139420.A0A371CR06"/>
<evidence type="ECO:0000256" key="5">
    <source>
        <dbReference type="ARBA" id="ARBA00022741"/>
    </source>
</evidence>
<dbReference type="InterPro" id="IPR013792">
    <property type="entry name" value="RNA3'P_cycl/enolpyr_Trfase_a/b"/>
</dbReference>
<feature type="domain" description="RNA 3'-terminal phosphate cyclase" evidence="11">
    <location>
        <begin position="11"/>
        <end position="343"/>
    </location>
</feature>
<name>A0A371CR06_9APHY</name>
<feature type="binding site" evidence="10">
    <location>
        <begin position="299"/>
        <end position="303"/>
    </location>
    <ligand>
        <name>ATP</name>
        <dbReference type="ChEBI" id="CHEBI:30616"/>
    </ligand>
</feature>
<evidence type="ECO:0000259" key="11">
    <source>
        <dbReference type="Pfam" id="PF01137"/>
    </source>
</evidence>
<dbReference type="Pfam" id="PF05189">
    <property type="entry name" value="RTC_insert"/>
    <property type="match status" value="1"/>
</dbReference>
<evidence type="ECO:0000256" key="7">
    <source>
        <dbReference type="ARBA" id="ARBA00032543"/>
    </source>
</evidence>
<dbReference type="PANTHER" id="PTHR11096">
    <property type="entry name" value="RNA 3' TERMINAL PHOSPHATE CYCLASE"/>
    <property type="match status" value="1"/>
</dbReference>
<evidence type="ECO:0000259" key="12">
    <source>
        <dbReference type="Pfam" id="PF05189"/>
    </source>
</evidence>